<protein>
    <submittedName>
        <fullName evidence="1">Uncharacterized protein</fullName>
    </submittedName>
</protein>
<dbReference type="EMBL" id="ABFZ02000020">
    <property type="protein sequence ID" value="EDS14879.1"/>
    <property type="molecule type" value="Genomic_DNA"/>
</dbReference>
<evidence type="ECO:0000313" key="1">
    <source>
        <dbReference type="EMBL" id="EDS14879.1"/>
    </source>
</evidence>
<dbReference type="AlphaFoldDB" id="B0NSV2"/>
<reference evidence="1 2" key="2">
    <citation type="submission" date="2007-11" db="EMBL/GenBank/DDBJ databases">
        <authorList>
            <person name="Fulton L."/>
            <person name="Clifton S."/>
            <person name="Fulton B."/>
            <person name="Xu J."/>
            <person name="Minx P."/>
            <person name="Pepin K.H."/>
            <person name="Johnson M."/>
            <person name="Thiruvilangam P."/>
            <person name="Bhonagiri V."/>
            <person name="Nash W.E."/>
            <person name="Mardis E.R."/>
            <person name="Wilson R.K."/>
        </authorList>
    </citation>
    <scope>NUCLEOTIDE SEQUENCE [LARGE SCALE GENOMIC DNA]</scope>
    <source>
        <strain evidence="1 2">ATCC 43183</strain>
    </source>
</reference>
<evidence type="ECO:0000313" key="2">
    <source>
        <dbReference type="Proteomes" id="UP000004713"/>
    </source>
</evidence>
<name>B0NSV2_BACSE</name>
<reference evidence="1 2" key="1">
    <citation type="submission" date="2007-11" db="EMBL/GenBank/DDBJ databases">
        <title>Draft genome sequence of Bacteroides stercoris(ATCC 43183).</title>
        <authorList>
            <person name="Sudarsanam P."/>
            <person name="Ley R."/>
            <person name="Guruge J."/>
            <person name="Turnbaugh P.J."/>
            <person name="Mahowald M."/>
            <person name="Liep D."/>
            <person name="Gordon J."/>
        </authorList>
    </citation>
    <scope>NUCLEOTIDE SEQUENCE [LARGE SCALE GENOMIC DNA]</scope>
    <source>
        <strain evidence="1 2">ATCC 43183</strain>
    </source>
</reference>
<dbReference type="HOGENOM" id="CLU_3164858_0_0_10"/>
<accession>B0NSV2</accession>
<proteinExistence type="predicted"/>
<organism evidence="1 2">
    <name type="scientific">Bacteroides stercoris ATCC 43183</name>
    <dbReference type="NCBI Taxonomy" id="449673"/>
    <lineage>
        <taxon>Bacteria</taxon>
        <taxon>Pseudomonadati</taxon>
        <taxon>Bacteroidota</taxon>
        <taxon>Bacteroidia</taxon>
        <taxon>Bacteroidales</taxon>
        <taxon>Bacteroidaceae</taxon>
        <taxon>Bacteroides</taxon>
    </lineage>
</organism>
<comment type="caution">
    <text evidence="1">The sequence shown here is derived from an EMBL/GenBank/DDBJ whole genome shotgun (WGS) entry which is preliminary data.</text>
</comment>
<gene>
    <name evidence="1" type="ORF">BACSTE_02568</name>
</gene>
<dbReference type="Proteomes" id="UP000004713">
    <property type="component" value="Unassembled WGS sequence"/>
</dbReference>
<sequence>MFRLIYNSDGHTIICHFNEVTIEITLIHYLTDKITDFEANSHTFAVK</sequence>